<organism evidence="1 2">
    <name type="scientific">Ixodes persulcatus</name>
    <name type="common">Taiga tick</name>
    <dbReference type="NCBI Taxonomy" id="34615"/>
    <lineage>
        <taxon>Eukaryota</taxon>
        <taxon>Metazoa</taxon>
        <taxon>Ecdysozoa</taxon>
        <taxon>Arthropoda</taxon>
        <taxon>Chelicerata</taxon>
        <taxon>Arachnida</taxon>
        <taxon>Acari</taxon>
        <taxon>Parasitiformes</taxon>
        <taxon>Ixodida</taxon>
        <taxon>Ixodoidea</taxon>
        <taxon>Ixodidae</taxon>
        <taxon>Ixodinae</taxon>
        <taxon>Ixodes</taxon>
    </lineage>
</organism>
<gene>
    <name evidence="1" type="ORF">HPB47_016345</name>
</gene>
<protein>
    <submittedName>
        <fullName evidence="1">Uncharacterized protein</fullName>
    </submittedName>
</protein>
<reference evidence="1 2" key="1">
    <citation type="journal article" date="2020" name="Cell">
        <title>Large-Scale Comparative Analyses of Tick Genomes Elucidate Their Genetic Diversity and Vector Capacities.</title>
        <authorList>
            <consortium name="Tick Genome and Microbiome Consortium (TIGMIC)"/>
            <person name="Jia N."/>
            <person name="Wang J."/>
            <person name="Shi W."/>
            <person name="Du L."/>
            <person name="Sun Y."/>
            <person name="Zhan W."/>
            <person name="Jiang J.F."/>
            <person name="Wang Q."/>
            <person name="Zhang B."/>
            <person name="Ji P."/>
            <person name="Bell-Sakyi L."/>
            <person name="Cui X.M."/>
            <person name="Yuan T.T."/>
            <person name="Jiang B.G."/>
            <person name="Yang W.F."/>
            <person name="Lam T.T."/>
            <person name="Chang Q.C."/>
            <person name="Ding S.J."/>
            <person name="Wang X.J."/>
            <person name="Zhu J.G."/>
            <person name="Ruan X.D."/>
            <person name="Zhao L."/>
            <person name="Wei J.T."/>
            <person name="Ye R.Z."/>
            <person name="Que T.C."/>
            <person name="Du C.H."/>
            <person name="Zhou Y.H."/>
            <person name="Cheng J.X."/>
            <person name="Dai P.F."/>
            <person name="Guo W.B."/>
            <person name="Han X.H."/>
            <person name="Huang E.J."/>
            <person name="Li L.F."/>
            <person name="Wei W."/>
            <person name="Gao Y.C."/>
            <person name="Liu J.Z."/>
            <person name="Shao H.Z."/>
            <person name="Wang X."/>
            <person name="Wang C.C."/>
            <person name="Yang T.C."/>
            <person name="Huo Q.B."/>
            <person name="Li W."/>
            <person name="Chen H.Y."/>
            <person name="Chen S.E."/>
            <person name="Zhou L.G."/>
            <person name="Ni X.B."/>
            <person name="Tian J.H."/>
            <person name="Sheng Y."/>
            <person name="Liu T."/>
            <person name="Pan Y.S."/>
            <person name="Xia L.Y."/>
            <person name="Li J."/>
            <person name="Zhao F."/>
            <person name="Cao W.C."/>
        </authorList>
    </citation>
    <scope>NUCLEOTIDE SEQUENCE [LARGE SCALE GENOMIC DNA]</scope>
    <source>
        <strain evidence="1">Iper-2018</strain>
    </source>
</reference>
<dbReference type="Proteomes" id="UP000805193">
    <property type="component" value="Unassembled WGS sequence"/>
</dbReference>
<evidence type="ECO:0000313" key="1">
    <source>
        <dbReference type="EMBL" id="KAG0440291.1"/>
    </source>
</evidence>
<dbReference type="EMBL" id="JABSTQ010005056">
    <property type="protein sequence ID" value="KAG0440291.1"/>
    <property type="molecule type" value="Genomic_DNA"/>
</dbReference>
<evidence type="ECO:0000313" key="2">
    <source>
        <dbReference type="Proteomes" id="UP000805193"/>
    </source>
</evidence>
<keyword evidence="2" id="KW-1185">Reference proteome</keyword>
<proteinExistence type="predicted"/>
<accession>A0AC60QR50</accession>
<name>A0AC60QR50_IXOPE</name>
<comment type="caution">
    <text evidence="1">The sequence shown here is derived from an EMBL/GenBank/DDBJ whole genome shotgun (WGS) entry which is preliminary data.</text>
</comment>
<sequence length="600" mass="66692">MPAGCGVPLCPNRNWKSAVVRRKNLQYHCVPREEPLRSSWCRSIGKENTEMADLRFCSEHFDGDQDYRRISSVLRDAGQTMRHVRLKPGAVPSLRLPPFALTTPAKEPAYKRPRILGDEPTEDVGCSEGNAPREHCCSCGRLPASRDAAVQADPDEAQVAPMPPAREDKAVGTDPRLGKKSVVGPEKPVLAPAAPIFLEEDDSPESTDLEDSRDPPYVPSNEWSFVEDDIVTSDVPLHEERKFLVLESSLKELFTTCKTCYGPCKVSTVVNATRLTVRTQCPDEHMHVWDSMPCINGRPAGALLLSAAILFTGASPAKTLRVLDLMNVEVFCEKTFYNYQRTVLLQAVAQVWADEQGQLMDKLRDQPLDLAGDGRCDSPGFSAKYLTYSLYAAHANKILHFEQVQVGECEAVRNSGQMKKEGLIRCLDFVKGKNVTVRSLTTDRHRSIAKHMREKEAAILHYFDIWHVSKSIKNSLTNASKGKDCGVLAPWSQPAVNHMYWVAAASQGNGDLLVDAWTSDEHHKACTPAHARFQDVTTRKQLLNDLRQLSPDTQIYALESFHSVLNGFAAKAFAFSTGGMLARYVAFEKIQKETLQLPAT</sequence>